<dbReference type="SUPFAM" id="SSF58038">
    <property type="entry name" value="SNARE fusion complex"/>
    <property type="match status" value="2"/>
</dbReference>
<feature type="coiled-coil region" evidence="2">
    <location>
        <begin position="384"/>
        <end position="425"/>
    </location>
</feature>
<dbReference type="GO" id="GO:0031201">
    <property type="term" value="C:SNARE complex"/>
    <property type="evidence" value="ECO:0007669"/>
    <property type="project" value="TreeGrafter"/>
</dbReference>
<reference evidence="4" key="1">
    <citation type="submission" date="2019-08" db="EMBL/GenBank/DDBJ databases">
        <title>The improved chromosome-level genome for the pearl oyster Pinctada fucata martensii using PacBio sequencing and Hi-C.</title>
        <authorList>
            <person name="Zheng Z."/>
        </authorList>
    </citation>
    <scope>NUCLEOTIDE SEQUENCE</scope>
    <source>
        <strain evidence="4">ZZ-2019</strain>
        <tissue evidence="4">Adductor muscle</tissue>
    </source>
</reference>
<evidence type="ECO:0000313" key="5">
    <source>
        <dbReference type="Proteomes" id="UP001186944"/>
    </source>
</evidence>
<evidence type="ECO:0000259" key="3">
    <source>
        <dbReference type="PROSITE" id="PS50192"/>
    </source>
</evidence>
<dbReference type="Proteomes" id="UP001186944">
    <property type="component" value="Unassembled WGS sequence"/>
</dbReference>
<dbReference type="PANTHER" id="PTHR19305">
    <property type="entry name" value="SYNAPTOSOMAL ASSOCIATED PROTEIN"/>
    <property type="match status" value="1"/>
</dbReference>
<keyword evidence="2" id="KW-0175">Coiled coil</keyword>
<accession>A0AA88YK47</accession>
<dbReference type="GO" id="GO:0019905">
    <property type="term" value="F:syntaxin binding"/>
    <property type="evidence" value="ECO:0007669"/>
    <property type="project" value="TreeGrafter"/>
</dbReference>
<dbReference type="GO" id="GO:0098793">
    <property type="term" value="C:presynapse"/>
    <property type="evidence" value="ECO:0007669"/>
    <property type="project" value="GOC"/>
</dbReference>
<feature type="domain" description="T-SNARE coiled-coil homology" evidence="3">
    <location>
        <begin position="367"/>
        <end position="429"/>
    </location>
</feature>
<evidence type="ECO:0000313" key="4">
    <source>
        <dbReference type="EMBL" id="KAK3102822.1"/>
    </source>
</evidence>
<name>A0AA88YK47_PINIB</name>
<proteinExistence type="predicted"/>
<keyword evidence="1" id="KW-0677">Repeat</keyword>
<dbReference type="EMBL" id="VSWD01000005">
    <property type="protein sequence ID" value="KAK3102822.1"/>
    <property type="molecule type" value="Genomic_DNA"/>
</dbReference>
<dbReference type="GO" id="GO:0005484">
    <property type="term" value="F:SNAP receptor activity"/>
    <property type="evidence" value="ECO:0007669"/>
    <property type="project" value="TreeGrafter"/>
</dbReference>
<dbReference type="InterPro" id="IPR000727">
    <property type="entry name" value="T_SNARE_dom"/>
</dbReference>
<dbReference type="GO" id="GO:0016082">
    <property type="term" value="P:synaptic vesicle priming"/>
    <property type="evidence" value="ECO:0007669"/>
    <property type="project" value="TreeGrafter"/>
</dbReference>
<dbReference type="GO" id="GO:0005886">
    <property type="term" value="C:plasma membrane"/>
    <property type="evidence" value="ECO:0007669"/>
    <property type="project" value="TreeGrafter"/>
</dbReference>
<dbReference type="PROSITE" id="PS50192">
    <property type="entry name" value="T_SNARE"/>
    <property type="match status" value="1"/>
</dbReference>
<dbReference type="PANTHER" id="PTHR19305:SF1">
    <property type="entry name" value="SYNAPTOSOMAL-ASSOCIATED PROTEIN 47"/>
    <property type="match status" value="1"/>
</dbReference>
<dbReference type="Gene3D" id="1.20.5.110">
    <property type="match status" value="2"/>
</dbReference>
<comment type="caution">
    <text evidence="4">The sequence shown here is derived from an EMBL/GenBank/DDBJ whole genome shotgun (WGS) entry which is preliminary data.</text>
</comment>
<evidence type="ECO:0000256" key="1">
    <source>
        <dbReference type="ARBA" id="ARBA00022737"/>
    </source>
</evidence>
<organism evidence="4 5">
    <name type="scientific">Pinctada imbricata</name>
    <name type="common">Atlantic pearl-oyster</name>
    <name type="synonym">Pinctada martensii</name>
    <dbReference type="NCBI Taxonomy" id="66713"/>
    <lineage>
        <taxon>Eukaryota</taxon>
        <taxon>Metazoa</taxon>
        <taxon>Spiralia</taxon>
        <taxon>Lophotrochozoa</taxon>
        <taxon>Mollusca</taxon>
        <taxon>Bivalvia</taxon>
        <taxon>Autobranchia</taxon>
        <taxon>Pteriomorphia</taxon>
        <taxon>Pterioida</taxon>
        <taxon>Pterioidea</taxon>
        <taxon>Pteriidae</taxon>
        <taxon>Pinctada</taxon>
    </lineage>
</organism>
<sequence length="430" mass="48703">MAHYSDFPIREWSASYYGNDDRTWYYGLLHMNAAGVSFIEGYSKSPVPLLLHLKYTDIVEVKKTTTGLIFGALVLVTNTGLKHWISSLADRSSVFNALCYFKRCQVLPSVSKSAPVNTGGKTEMGKKLLNVAYDSQNTLNEAATMLKYQGDQLDSAALTMTDIHGDLDIADNLISGLEKWFGKWTIPEEYRHIEPMIVKKDDLSQDMEYEVLYTKLETSKLNNQNLGILRICHEGLYILTEKQKMVHHFKWTDISKVKVVSLWEIVVTRFLIGQPDLSFSIVFSTLFSVLKILEQRLRSKVEYSQDAFKQMAEPVPLKGSKLSPAEEKNQLGSYKWRQDRQDGEILSTEGRSFETGGKNQSTIGIQKSKEVVTEQEATELSGVLSDLTSLALEAQREMDVQNEKIDKLSGTVQDANDRLKDTENRVKKLL</sequence>
<gene>
    <name evidence="4" type="ORF">FSP39_014188</name>
</gene>
<keyword evidence="5" id="KW-1185">Reference proteome</keyword>
<dbReference type="GO" id="GO:0031629">
    <property type="term" value="P:synaptic vesicle fusion to presynaptic active zone membrane"/>
    <property type="evidence" value="ECO:0007669"/>
    <property type="project" value="TreeGrafter"/>
</dbReference>
<evidence type="ECO:0000256" key="2">
    <source>
        <dbReference type="SAM" id="Coils"/>
    </source>
</evidence>
<dbReference type="AlphaFoldDB" id="A0AA88YK47"/>
<protein>
    <recommendedName>
        <fullName evidence="3">t-SNARE coiled-coil homology domain-containing protein</fullName>
    </recommendedName>
</protein>